<keyword evidence="2" id="KW-0472">Membrane</keyword>
<comment type="caution">
    <text evidence="3">The sequence shown here is derived from an EMBL/GenBank/DDBJ whole genome shotgun (WGS) entry which is preliminary data.</text>
</comment>
<reference evidence="3 4" key="1">
    <citation type="submission" date="2015-08" db="EMBL/GenBank/DDBJ databases">
        <title>Genome sequencing of Penicillium nordicum.</title>
        <authorList>
            <person name="Nguyen H.D."/>
            <person name="Seifert K.A."/>
        </authorList>
    </citation>
    <scope>NUCLEOTIDE SEQUENCE [LARGE SCALE GENOMIC DNA]</scope>
    <source>
        <strain evidence="3 4">DAOMC 185683</strain>
    </source>
</reference>
<proteinExistence type="predicted"/>
<dbReference type="Proteomes" id="UP000037696">
    <property type="component" value="Unassembled WGS sequence"/>
</dbReference>
<keyword evidence="2" id="KW-0812">Transmembrane</keyword>
<evidence type="ECO:0000256" key="2">
    <source>
        <dbReference type="SAM" id="Phobius"/>
    </source>
</evidence>
<name>A0A0M8NZ72_9EURO</name>
<evidence type="ECO:0000313" key="3">
    <source>
        <dbReference type="EMBL" id="KOS37994.1"/>
    </source>
</evidence>
<dbReference type="STRING" id="229535.A0A0M8NZ72"/>
<protein>
    <submittedName>
        <fullName evidence="3">Uncharacterized protein</fullName>
    </submittedName>
</protein>
<gene>
    <name evidence="3" type="ORF">ACN38_g11205</name>
</gene>
<feature type="region of interest" description="Disordered" evidence="1">
    <location>
        <begin position="322"/>
        <end position="378"/>
    </location>
</feature>
<keyword evidence="4" id="KW-1185">Reference proteome</keyword>
<accession>A0A0M8NZ72</accession>
<keyword evidence="2" id="KW-1133">Transmembrane helix</keyword>
<sequence>MYLNSQDTEKKTENPLSLLKFTDLIFQTTNMVNKLVLGAIFTGLNSIGLWHSIPFTGITPSNTFFWRGLNSLEIVYSIHTLHKIHPLVFPDYNKTSDYDLLLQLSLDVKQYEKARLALQNSANAVPQHLHNTESTTTMLDLGATAMPASFYLNNGSTTELNHQQPQFNSAQDHTVFLTFISILIFVILGMQMMGFAVTKNTKQHVEDLHYDYIKGMRVMQEQFGILMFEIQKLQRQNEQVRSVAVHLAESITNSSADLQHCLLHIVGMMDNKYTSSMIDIESKLDEVGEQHLNLMKNTENFPQIPRQLAWLNILMAKSMSSDLPEGLHPPLDLSKSPTPEQMDGGYNRNSPGRPNKIPRWVGGQDGNKGKGAQSNGQD</sequence>
<dbReference type="OrthoDB" id="4330676at2759"/>
<dbReference type="AlphaFoldDB" id="A0A0M8NZ72"/>
<evidence type="ECO:0000256" key="1">
    <source>
        <dbReference type="SAM" id="MobiDB-lite"/>
    </source>
</evidence>
<feature type="transmembrane region" description="Helical" evidence="2">
    <location>
        <begin position="175"/>
        <end position="197"/>
    </location>
</feature>
<evidence type="ECO:0000313" key="4">
    <source>
        <dbReference type="Proteomes" id="UP000037696"/>
    </source>
</evidence>
<organism evidence="3 4">
    <name type="scientific">Penicillium nordicum</name>
    <dbReference type="NCBI Taxonomy" id="229535"/>
    <lineage>
        <taxon>Eukaryota</taxon>
        <taxon>Fungi</taxon>
        <taxon>Dikarya</taxon>
        <taxon>Ascomycota</taxon>
        <taxon>Pezizomycotina</taxon>
        <taxon>Eurotiomycetes</taxon>
        <taxon>Eurotiomycetidae</taxon>
        <taxon>Eurotiales</taxon>
        <taxon>Aspergillaceae</taxon>
        <taxon>Penicillium</taxon>
    </lineage>
</organism>
<dbReference type="EMBL" id="LHQQ01000280">
    <property type="protein sequence ID" value="KOS37994.1"/>
    <property type="molecule type" value="Genomic_DNA"/>
</dbReference>